<accession>A0A934VND1</accession>
<proteinExistence type="predicted"/>
<protein>
    <submittedName>
        <fullName evidence="2">Uncharacterized protein</fullName>
    </submittedName>
</protein>
<dbReference type="Proteomes" id="UP000604083">
    <property type="component" value="Unassembled WGS sequence"/>
</dbReference>
<reference evidence="2" key="1">
    <citation type="submission" date="2021-01" db="EMBL/GenBank/DDBJ databases">
        <title>Modified the classification status of verrucomicrobia.</title>
        <authorList>
            <person name="Feng X."/>
        </authorList>
    </citation>
    <scope>NUCLEOTIDE SEQUENCE</scope>
    <source>
        <strain evidence="2">KCTC 12986</strain>
    </source>
</reference>
<dbReference type="AlphaFoldDB" id="A0A934VND1"/>
<name>A0A934VND1_9BACT</name>
<keyword evidence="3" id="KW-1185">Reference proteome</keyword>
<feature type="transmembrane region" description="Helical" evidence="1">
    <location>
        <begin position="7"/>
        <end position="29"/>
    </location>
</feature>
<evidence type="ECO:0000313" key="2">
    <source>
        <dbReference type="EMBL" id="MBK1834905.1"/>
    </source>
</evidence>
<feature type="transmembrane region" description="Helical" evidence="1">
    <location>
        <begin position="35"/>
        <end position="56"/>
    </location>
</feature>
<dbReference type="RefSeq" id="WP_200392339.1">
    <property type="nucleotide sequence ID" value="NZ_JAENIO010000035.1"/>
</dbReference>
<keyword evidence="1" id="KW-1133">Transmembrane helix</keyword>
<keyword evidence="1" id="KW-0472">Membrane</keyword>
<evidence type="ECO:0000256" key="1">
    <source>
        <dbReference type="SAM" id="Phobius"/>
    </source>
</evidence>
<evidence type="ECO:0000313" key="3">
    <source>
        <dbReference type="Proteomes" id="UP000604083"/>
    </source>
</evidence>
<gene>
    <name evidence="2" type="ORF">JIN78_12615</name>
</gene>
<sequence>MSLRGFHLVFITFATLLCAGVAVWSFGFAPRDSGWMVTALGVMMVLATIALPVYGIRFYRKAKDLIL</sequence>
<comment type="caution">
    <text evidence="2">The sequence shown here is derived from an EMBL/GenBank/DDBJ whole genome shotgun (WGS) entry which is preliminary data.</text>
</comment>
<keyword evidence="1" id="KW-0812">Transmembrane</keyword>
<dbReference type="EMBL" id="JAENIO010000035">
    <property type="protein sequence ID" value="MBK1834905.1"/>
    <property type="molecule type" value="Genomic_DNA"/>
</dbReference>
<organism evidence="2 3">
    <name type="scientific">Roseibacillus ishigakijimensis</name>
    <dbReference type="NCBI Taxonomy" id="454146"/>
    <lineage>
        <taxon>Bacteria</taxon>
        <taxon>Pseudomonadati</taxon>
        <taxon>Verrucomicrobiota</taxon>
        <taxon>Verrucomicrobiia</taxon>
        <taxon>Verrucomicrobiales</taxon>
        <taxon>Verrucomicrobiaceae</taxon>
        <taxon>Roseibacillus</taxon>
    </lineage>
</organism>